<feature type="chain" id="PRO_5043477337" evidence="1">
    <location>
        <begin position="21"/>
        <end position="177"/>
    </location>
</feature>
<proteinExistence type="predicted"/>
<dbReference type="Gene3D" id="1.25.40.10">
    <property type="entry name" value="Tetratricopeptide repeat domain"/>
    <property type="match status" value="1"/>
</dbReference>
<evidence type="ECO:0000256" key="1">
    <source>
        <dbReference type="SAM" id="SignalP"/>
    </source>
</evidence>
<gene>
    <name evidence="2" type="ORF">WB794_10435</name>
</gene>
<accession>A0AAW9R6I4</accession>
<dbReference type="InterPro" id="IPR011990">
    <property type="entry name" value="TPR-like_helical_dom_sf"/>
</dbReference>
<dbReference type="Proteomes" id="UP001364472">
    <property type="component" value="Unassembled WGS sequence"/>
</dbReference>
<feature type="signal peptide" evidence="1">
    <location>
        <begin position="1"/>
        <end position="20"/>
    </location>
</feature>
<evidence type="ECO:0000313" key="2">
    <source>
        <dbReference type="EMBL" id="MEJ1250086.1"/>
    </source>
</evidence>
<dbReference type="EMBL" id="JBBDHC010000015">
    <property type="protein sequence ID" value="MEJ1250086.1"/>
    <property type="molecule type" value="Genomic_DNA"/>
</dbReference>
<dbReference type="Pfam" id="PF14559">
    <property type="entry name" value="TPR_19"/>
    <property type="match status" value="1"/>
</dbReference>
<name>A0AAW9R6I4_9GAMM</name>
<dbReference type="AlphaFoldDB" id="A0AAW9R6I4"/>
<dbReference type="SUPFAM" id="SSF48452">
    <property type="entry name" value="TPR-like"/>
    <property type="match status" value="1"/>
</dbReference>
<dbReference type="RefSeq" id="WP_337335790.1">
    <property type="nucleotide sequence ID" value="NZ_JBBDHC010000015.1"/>
</dbReference>
<comment type="caution">
    <text evidence="2">The sequence shown here is derived from an EMBL/GenBank/DDBJ whole genome shotgun (WGS) entry which is preliminary data.</text>
</comment>
<sequence length="177" mass="19202">MKARARIGRLAAFVIAALLAGGCAAPQLRPEPAPVPEPTRDVLAEVRAAGVETDADGIDVTPLREAVVDDLRERAARLEAERDYAAADAALEDALRLVPDNPELLQWRAELALARGAWDDAVRLASESWERGPRLGGLCRRSWTVIRLARELTGYPDAATAAQSQMTRCTVEPPVRM</sequence>
<protein>
    <submittedName>
        <fullName evidence="2">Tetratricopeptide repeat protein</fullName>
    </submittedName>
</protein>
<dbReference type="PROSITE" id="PS51257">
    <property type="entry name" value="PROKAR_LIPOPROTEIN"/>
    <property type="match status" value="1"/>
</dbReference>
<evidence type="ECO:0000313" key="3">
    <source>
        <dbReference type="Proteomes" id="UP001364472"/>
    </source>
</evidence>
<reference evidence="2 3" key="1">
    <citation type="journal article" date="2016" name="Antonie Van Leeuwenhoek">
        <title>Denitratimonas tolerans gen. nov., sp. nov., a denitrifying bacterium isolated from a bioreactor for tannery wastewater treatment.</title>
        <authorList>
            <person name="Han S.I."/>
            <person name="Kim J.O."/>
            <person name="Lee Y.R."/>
            <person name="Ekpeghere K.I."/>
            <person name="Koh S.C."/>
            <person name="Whang K.S."/>
        </authorList>
    </citation>
    <scope>NUCLEOTIDE SEQUENCE [LARGE SCALE GENOMIC DNA]</scope>
    <source>
        <strain evidence="2 3">KACC 17565</strain>
    </source>
</reference>
<organism evidence="2 3">
    <name type="scientific">Denitratimonas tolerans</name>
    <dbReference type="NCBI Taxonomy" id="1338420"/>
    <lineage>
        <taxon>Bacteria</taxon>
        <taxon>Pseudomonadati</taxon>
        <taxon>Pseudomonadota</taxon>
        <taxon>Gammaproteobacteria</taxon>
        <taxon>Lysobacterales</taxon>
        <taxon>Lysobacteraceae</taxon>
        <taxon>Denitratimonas</taxon>
    </lineage>
</organism>
<keyword evidence="3" id="KW-1185">Reference proteome</keyword>
<keyword evidence="1" id="KW-0732">Signal</keyword>